<evidence type="ECO:0000313" key="1">
    <source>
        <dbReference type="EMBL" id="RZO25364.1"/>
    </source>
</evidence>
<dbReference type="EMBL" id="SHBH01000038">
    <property type="protein sequence ID" value="RZO25364.1"/>
    <property type="molecule type" value="Genomic_DNA"/>
</dbReference>
<dbReference type="AlphaFoldDB" id="A0A520MVX9"/>
<comment type="caution">
    <text evidence="1">The sequence shown here is derived from an EMBL/GenBank/DDBJ whole genome shotgun (WGS) entry which is preliminary data.</text>
</comment>
<gene>
    <name evidence="1" type="ORF">EVA95_03620</name>
</gene>
<name>A0A520MVX9_9GAMM</name>
<organism evidence="1 2">
    <name type="scientific">SAR86 cluster bacterium</name>
    <dbReference type="NCBI Taxonomy" id="2030880"/>
    <lineage>
        <taxon>Bacteria</taxon>
        <taxon>Pseudomonadati</taxon>
        <taxon>Pseudomonadota</taxon>
        <taxon>Gammaproteobacteria</taxon>
        <taxon>SAR86 cluster</taxon>
    </lineage>
</organism>
<dbReference type="Proteomes" id="UP000319384">
    <property type="component" value="Unassembled WGS sequence"/>
</dbReference>
<protein>
    <submittedName>
        <fullName evidence="1">DUF349 domain-containing protein</fullName>
    </submittedName>
</protein>
<reference evidence="1 2" key="1">
    <citation type="submission" date="2019-02" db="EMBL/GenBank/DDBJ databases">
        <title>Prokaryotic population dynamics and viral predation in marine succession experiment using metagenomics: the confinement effect.</title>
        <authorList>
            <person name="Haro-Moreno J.M."/>
            <person name="Rodriguez-Valera F."/>
            <person name="Lopez-Perez M."/>
        </authorList>
    </citation>
    <scope>NUCLEOTIDE SEQUENCE [LARGE SCALE GENOMIC DNA]</scope>
    <source>
        <strain evidence="1">MED-G162</strain>
    </source>
</reference>
<sequence>METSQHLFKELETAEKLFSDGSIKNAQKKVRNVLKESRTLTNIPKKLKHKLNSALSQSRYFDDISSFATNPKRDNLISKIKELIASPLDNPKKHAHLIHEIQTQWQLLDLSSKPASKSQWIEFNKLTNNAWEPCKEYFNEIKEIKVKNAKEREKII</sequence>
<accession>A0A520MVX9</accession>
<evidence type="ECO:0000313" key="2">
    <source>
        <dbReference type="Proteomes" id="UP000319384"/>
    </source>
</evidence>
<proteinExistence type="predicted"/>
<feature type="non-terminal residue" evidence="1">
    <location>
        <position position="156"/>
    </location>
</feature>